<sequence length="77" mass="7691">MSTGQSSRAEADGWGVLKVDGWGRRATLSTGQSSAVAGSGWGVLKVAGGIGEFGVRGGAEGIRRAACGGGRGIRTRK</sequence>
<keyword evidence="2" id="KW-1185">Reference proteome</keyword>
<organism evidence="1 2">
    <name type="scientific">Kribbella flavida (strain DSM 17836 / JCM 10339 / NBRC 14399)</name>
    <dbReference type="NCBI Taxonomy" id="479435"/>
    <lineage>
        <taxon>Bacteria</taxon>
        <taxon>Bacillati</taxon>
        <taxon>Actinomycetota</taxon>
        <taxon>Actinomycetes</taxon>
        <taxon>Propionibacteriales</taxon>
        <taxon>Kribbellaceae</taxon>
        <taxon>Kribbella</taxon>
    </lineage>
</organism>
<name>D2Q248_KRIFD</name>
<dbReference type="KEGG" id="kfl:Kfla_4978"/>
<dbReference type="EMBL" id="CP001736">
    <property type="protein sequence ID" value="ADB33994.1"/>
    <property type="molecule type" value="Genomic_DNA"/>
</dbReference>
<dbReference type="Proteomes" id="UP000007967">
    <property type="component" value="Chromosome"/>
</dbReference>
<dbReference type="STRING" id="479435.Kfla_4978"/>
<proteinExistence type="predicted"/>
<gene>
    <name evidence="1" type="ordered locus">Kfla_4978</name>
</gene>
<protein>
    <submittedName>
        <fullName evidence="1">Uncharacterized protein</fullName>
    </submittedName>
</protein>
<reference evidence="1 2" key="2">
    <citation type="journal article" date="2010" name="Stand. Genomic Sci.">
        <title>Complete genome sequence of Kribbella flavida type strain (IFO 14399).</title>
        <authorList>
            <person name="Pukall R."/>
            <person name="Lapidus A."/>
            <person name="Glavina Del Rio T."/>
            <person name="Copeland A."/>
            <person name="Tice H."/>
            <person name="Cheng J.-F."/>
            <person name="Lucas S."/>
            <person name="Chen F."/>
            <person name="Nolan M."/>
            <person name="LaButti K."/>
            <person name="Pati A."/>
            <person name="Ivanova N."/>
            <person name="Mavrommatis K."/>
            <person name="Mikhailova N."/>
            <person name="Pitluck S."/>
            <person name="Bruce D."/>
            <person name="Goodwin L."/>
            <person name="Land M."/>
            <person name="Hauser L."/>
            <person name="Chang Y.-J."/>
            <person name="Jeffries C.D."/>
            <person name="Chen A."/>
            <person name="Palaniappan K."/>
            <person name="Chain P."/>
            <person name="Rohde M."/>
            <person name="Goeker M."/>
            <person name="Bristow J."/>
            <person name="Eisen J.A."/>
            <person name="Markowitz V."/>
            <person name="Hugenholtz P."/>
            <person name="Kyrpides N.C."/>
            <person name="Klenk H.-P."/>
            <person name="Brettin T."/>
        </authorList>
    </citation>
    <scope>NUCLEOTIDE SEQUENCE [LARGE SCALE GENOMIC DNA]</scope>
    <source>
        <strain evidence="2">DSM 17836 / JCM 10339 / NBRC 14399</strain>
    </source>
</reference>
<accession>D2Q248</accession>
<reference evidence="2" key="1">
    <citation type="submission" date="2009-09" db="EMBL/GenBank/DDBJ databases">
        <title>The complete genome of Kribbella flavida DSM 17836.</title>
        <authorList>
            <consortium name="US DOE Joint Genome Institute (JGI-PGF)"/>
            <person name="Lucas S."/>
            <person name="Copeland A."/>
            <person name="Lapidus A."/>
            <person name="Glavina del Rio T."/>
            <person name="Dalin E."/>
            <person name="Tice H."/>
            <person name="Bruce D."/>
            <person name="Goodwin L."/>
            <person name="Pitluck S."/>
            <person name="Kyrpides N."/>
            <person name="Mavromatis K."/>
            <person name="Ivanova N."/>
            <person name="Saunders E."/>
            <person name="Brettin T."/>
            <person name="Detter J.C."/>
            <person name="Han C."/>
            <person name="Larimer F."/>
            <person name="Land M."/>
            <person name="Hauser L."/>
            <person name="Markowitz V."/>
            <person name="Cheng J.-F."/>
            <person name="Hugenholtz P."/>
            <person name="Woyke T."/>
            <person name="Wu D."/>
            <person name="Pukall R."/>
            <person name="Klenk H.-P."/>
            <person name="Eisen J.A."/>
        </authorList>
    </citation>
    <scope>NUCLEOTIDE SEQUENCE [LARGE SCALE GENOMIC DNA]</scope>
    <source>
        <strain evidence="2">DSM 17836 / JCM 10339 / NBRC 14399</strain>
    </source>
</reference>
<evidence type="ECO:0000313" key="1">
    <source>
        <dbReference type="EMBL" id="ADB33994.1"/>
    </source>
</evidence>
<evidence type="ECO:0000313" key="2">
    <source>
        <dbReference type="Proteomes" id="UP000007967"/>
    </source>
</evidence>
<dbReference type="HOGENOM" id="CLU_2633487_0_0_11"/>
<dbReference type="AlphaFoldDB" id="D2Q248"/>